<evidence type="ECO:0000256" key="8">
    <source>
        <dbReference type="SAM" id="MobiDB-lite"/>
    </source>
</evidence>
<keyword evidence="7" id="KW-0807">Transducer</keyword>
<keyword evidence="2 9" id="KW-0812">Transmembrane</keyword>
<evidence type="ECO:0000313" key="11">
    <source>
        <dbReference type="EMBL" id="KAK3099694.1"/>
    </source>
</evidence>
<dbReference type="Gene3D" id="1.20.1070.10">
    <property type="entry name" value="Rhodopsin 7-helix transmembrane proteins"/>
    <property type="match status" value="1"/>
</dbReference>
<dbReference type="PANTHER" id="PTHR45695:SF22">
    <property type="entry name" value="G-PROTEIN COUPLED RECEPTORS FAMILY 1 PROFILE DOMAIN-CONTAINING PROTEIN"/>
    <property type="match status" value="1"/>
</dbReference>
<protein>
    <recommendedName>
        <fullName evidence="10">G-protein coupled receptors family 1 profile domain-containing protein</fullName>
    </recommendedName>
</protein>
<dbReference type="AlphaFoldDB" id="A0AA89BX40"/>
<reference evidence="11" key="1">
    <citation type="submission" date="2019-08" db="EMBL/GenBank/DDBJ databases">
        <title>The improved chromosome-level genome for the pearl oyster Pinctada fucata martensii using PacBio sequencing and Hi-C.</title>
        <authorList>
            <person name="Zheng Z."/>
        </authorList>
    </citation>
    <scope>NUCLEOTIDE SEQUENCE</scope>
    <source>
        <strain evidence="11">ZZ-2019</strain>
        <tissue evidence="11">Adductor muscle</tissue>
    </source>
</reference>
<evidence type="ECO:0000256" key="2">
    <source>
        <dbReference type="ARBA" id="ARBA00022692"/>
    </source>
</evidence>
<comment type="caution">
    <text evidence="11">The sequence shown here is derived from an EMBL/GenBank/DDBJ whole genome shotgun (WGS) entry which is preliminary data.</text>
</comment>
<name>A0AA89BX40_PINIB</name>
<keyword evidence="5 9" id="KW-0472">Membrane</keyword>
<gene>
    <name evidence="11" type="ORF">FSP39_008145</name>
</gene>
<dbReference type="CDD" id="cd00637">
    <property type="entry name" value="7tm_classA_rhodopsin-like"/>
    <property type="match status" value="1"/>
</dbReference>
<dbReference type="InterPro" id="IPR017452">
    <property type="entry name" value="GPCR_Rhodpsn_7TM"/>
</dbReference>
<dbReference type="InterPro" id="IPR000276">
    <property type="entry name" value="GPCR_Rhodpsn"/>
</dbReference>
<dbReference type="PRINTS" id="PR00237">
    <property type="entry name" value="GPCRRHODOPSN"/>
</dbReference>
<evidence type="ECO:0000256" key="4">
    <source>
        <dbReference type="ARBA" id="ARBA00023040"/>
    </source>
</evidence>
<dbReference type="Proteomes" id="UP001186944">
    <property type="component" value="Unassembled WGS sequence"/>
</dbReference>
<evidence type="ECO:0000256" key="6">
    <source>
        <dbReference type="ARBA" id="ARBA00023170"/>
    </source>
</evidence>
<dbReference type="PROSITE" id="PS50262">
    <property type="entry name" value="G_PROTEIN_RECEP_F1_2"/>
    <property type="match status" value="1"/>
</dbReference>
<sequence>MSLSAIFYIHILKKAWEFYRRFRPAQVSGVNAESNRIRAKQKAIKNGKVMGIVTLLFTICWLPPHIYQFWYGVEFEGKGSFNGIILLLGTFNCIINPFIYAWQKEDFRKEGKKHLKCCKRQQVEGRKDKHQKDAILKGSADKESPFLFGSIQDDSTKATAAISGDSSYDANPLDDNQIKQPEDLMAIPHVADK</sequence>
<dbReference type="GO" id="GO:0005886">
    <property type="term" value="C:plasma membrane"/>
    <property type="evidence" value="ECO:0007669"/>
    <property type="project" value="TreeGrafter"/>
</dbReference>
<proteinExistence type="predicted"/>
<keyword evidence="4" id="KW-0297">G-protein coupled receptor</keyword>
<dbReference type="Pfam" id="PF00001">
    <property type="entry name" value="7tm_1"/>
    <property type="match status" value="1"/>
</dbReference>
<dbReference type="EMBL" id="VSWD01000006">
    <property type="protein sequence ID" value="KAK3099694.1"/>
    <property type="molecule type" value="Genomic_DNA"/>
</dbReference>
<organism evidence="11 12">
    <name type="scientific">Pinctada imbricata</name>
    <name type="common">Atlantic pearl-oyster</name>
    <name type="synonym">Pinctada martensii</name>
    <dbReference type="NCBI Taxonomy" id="66713"/>
    <lineage>
        <taxon>Eukaryota</taxon>
        <taxon>Metazoa</taxon>
        <taxon>Spiralia</taxon>
        <taxon>Lophotrochozoa</taxon>
        <taxon>Mollusca</taxon>
        <taxon>Bivalvia</taxon>
        <taxon>Autobranchia</taxon>
        <taxon>Pteriomorphia</taxon>
        <taxon>Pterioida</taxon>
        <taxon>Pterioidea</taxon>
        <taxon>Pteriidae</taxon>
        <taxon>Pinctada</taxon>
    </lineage>
</organism>
<dbReference type="SUPFAM" id="SSF81321">
    <property type="entry name" value="Family A G protein-coupled receptor-like"/>
    <property type="match status" value="1"/>
</dbReference>
<evidence type="ECO:0000256" key="9">
    <source>
        <dbReference type="SAM" id="Phobius"/>
    </source>
</evidence>
<evidence type="ECO:0000256" key="5">
    <source>
        <dbReference type="ARBA" id="ARBA00023136"/>
    </source>
</evidence>
<dbReference type="PANTHER" id="PTHR45695">
    <property type="entry name" value="LEUCOKININ RECEPTOR-RELATED"/>
    <property type="match status" value="1"/>
</dbReference>
<feature type="transmembrane region" description="Helical" evidence="9">
    <location>
        <begin position="83"/>
        <end position="102"/>
    </location>
</feature>
<evidence type="ECO:0000256" key="7">
    <source>
        <dbReference type="ARBA" id="ARBA00023224"/>
    </source>
</evidence>
<accession>A0AA89BX40</accession>
<evidence type="ECO:0000313" key="12">
    <source>
        <dbReference type="Proteomes" id="UP001186944"/>
    </source>
</evidence>
<evidence type="ECO:0000259" key="10">
    <source>
        <dbReference type="PROSITE" id="PS50262"/>
    </source>
</evidence>
<feature type="region of interest" description="Disordered" evidence="8">
    <location>
        <begin position="162"/>
        <end position="193"/>
    </location>
</feature>
<keyword evidence="12" id="KW-1185">Reference proteome</keyword>
<keyword evidence="3 9" id="KW-1133">Transmembrane helix</keyword>
<feature type="domain" description="G-protein coupled receptors family 1 profile" evidence="10">
    <location>
        <begin position="1"/>
        <end position="100"/>
    </location>
</feature>
<evidence type="ECO:0000256" key="3">
    <source>
        <dbReference type="ARBA" id="ARBA00022989"/>
    </source>
</evidence>
<keyword evidence="6" id="KW-0675">Receptor</keyword>
<comment type="subcellular location">
    <subcellularLocation>
        <location evidence="1">Membrane</location>
        <topology evidence="1">Multi-pass membrane protein</topology>
    </subcellularLocation>
</comment>
<feature type="transmembrane region" description="Helical" evidence="9">
    <location>
        <begin position="49"/>
        <end position="71"/>
    </location>
</feature>
<dbReference type="GO" id="GO:0004930">
    <property type="term" value="F:G protein-coupled receptor activity"/>
    <property type="evidence" value="ECO:0007669"/>
    <property type="project" value="UniProtKB-KW"/>
</dbReference>
<evidence type="ECO:0000256" key="1">
    <source>
        <dbReference type="ARBA" id="ARBA00004141"/>
    </source>
</evidence>